<protein>
    <submittedName>
        <fullName evidence="1">Uncharacterized protein</fullName>
    </submittedName>
</protein>
<keyword evidence="2" id="KW-1185">Reference proteome</keyword>
<accession>A0ACC2JMX9</accession>
<sequence length="500" mass="54517">MEGLAEIEENTNLFDGGMDSLRALRLVRTLRKTMCAPKLALSTVYQHPTPRELATTIVTNLSDGPDDDKVLEQLLATYRDLIREIPMPPDTPGTEEGPMDVLLTGSTGTLGTSILSALLGNPRVRHVFCLNRGQDGGRAAQFDRFNASNLATDVLNHRVTFLHADLTDPKLGLNEETYTEVRGRVKILIHNAWPVNFNLNLLTFRPLLAGLVNLFKFAASAPPQTMRTFFVSSVSAVSGPSTSAPKETVPDERDLLPASLANGYARSKRLGELLCDSAARHLSIPVTILRIGQVGGSTAQGGAIWNRAEWLPSLVISSLLRLNYLPDSLGPQFSEVDWVPSDLLGAVIVDLVLTEADMAHGDGAEVFNVRNPNTVSWNSLIPAIKEISGKRSGNEVMQLVSPETWLEALQKTAETDGNEAGAGLMSLVAKNPALKLVDFYRESLWQRLSESSQTQMPMDVTRAVAASNTLRNMPPISSEWMAKWVKEWLTDTGLVASQPS</sequence>
<proteinExistence type="predicted"/>
<dbReference type="Proteomes" id="UP001153332">
    <property type="component" value="Unassembled WGS sequence"/>
</dbReference>
<dbReference type="EMBL" id="JAPUUL010000990">
    <property type="protein sequence ID" value="KAJ8128694.1"/>
    <property type="molecule type" value="Genomic_DNA"/>
</dbReference>
<organism evidence="1 2">
    <name type="scientific">Lasiodiplodia mahajangana</name>
    <dbReference type="NCBI Taxonomy" id="1108764"/>
    <lineage>
        <taxon>Eukaryota</taxon>
        <taxon>Fungi</taxon>
        <taxon>Dikarya</taxon>
        <taxon>Ascomycota</taxon>
        <taxon>Pezizomycotina</taxon>
        <taxon>Dothideomycetes</taxon>
        <taxon>Dothideomycetes incertae sedis</taxon>
        <taxon>Botryosphaeriales</taxon>
        <taxon>Botryosphaeriaceae</taxon>
        <taxon>Lasiodiplodia</taxon>
    </lineage>
</organism>
<evidence type="ECO:0000313" key="1">
    <source>
        <dbReference type="EMBL" id="KAJ8128694.1"/>
    </source>
</evidence>
<reference evidence="1" key="1">
    <citation type="submission" date="2022-12" db="EMBL/GenBank/DDBJ databases">
        <title>Genome Sequence of Lasiodiplodia mahajangana.</title>
        <authorList>
            <person name="Buettner E."/>
        </authorList>
    </citation>
    <scope>NUCLEOTIDE SEQUENCE</scope>
    <source>
        <strain evidence="1">VT137</strain>
    </source>
</reference>
<name>A0ACC2JMX9_9PEZI</name>
<gene>
    <name evidence="1" type="ORF">O1611_g4940</name>
</gene>
<evidence type="ECO:0000313" key="2">
    <source>
        <dbReference type="Proteomes" id="UP001153332"/>
    </source>
</evidence>
<comment type="caution">
    <text evidence="1">The sequence shown here is derived from an EMBL/GenBank/DDBJ whole genome shotgun (WGS) entry which is preliminary data.</text>
</comment>